<proteinExistence type="predicted"/>
<evidence type="ECO:0000313" key="2">
    <source>
        <dbReference type="Proteomes" id="UP000824890"/>
    </source>
</evidence>
<reference evidence="1 2" key="1">
    <citation type="submission" date="2021-05" db="EMBL/GenBank/DDBJ databases">
        <title>Genome Assembly of Synthetic Allotetraploid Brassica napus Reveals Homoeologous Exchanges between Subgenomes.</title>
        <authorList>
            <person name="Davis J.T."/>
        </authorList>
    </citation>
    <scope>NUCLEOTIDE SEQUENCE [LARGE SCALE GENOMIC DNA]</scope>
    <source>
        <strain evidence="2">cv. Da-Ae</strain>
        <tissue evidence="1">Seedling</tissue>
    </source>
</reference>
<gene>
    <name evidence="1" type="ORF">HID58_055434</name>
</gene>
<dbReference type="EMBL" id="JAGKQM010000013">
    <property type="protein sequence ID" value="KAH0893005.1"/>
    <property type="molecule type" value="Genomic_DNA"/>
</dbReference>
<sequence length="152" mass="17091">SSLPPLGRATPSVYLTSFDDLSPLLESPLPWDVDGISVYQGTLPGKAVLRWSEAGIRNLEAGTRNLEEADQQCSRRLGKNLKKKVVFQLPLSGCLVCLQYFQELLFWLLQLSEFVKMVTPPEDVVSCFRSYLSHMWRSCKLGRIDGDQGLLD</sequence>
<evidence type="ECO:0000313" key="1">
    <source>
        <dbReference type="EMBL" id="KAH0893005.1"/>
    </source>
</evidence>
<keyword evidence="2" id="KW-1185">Reference proteome</keyword>
<accession>A0ABQ8ALU4</accession>
<protein>
    <submittedName>
        <fullName evidence="1">Uncharacterized protein</fullName>
    </submittedName>
</protein>
<comment type="caution">
    <text evidence="1">The sequence shown here is derived from an EMBL/GenBank/DDBJ whole genome shotgun (WGS) entry which is preliminary data.</text>
</comment>
<dbReference type="Proteomes" id="UP000824890">
    <property type="component" value="Unassembled WGS sequence"/>
</dbReference>
<organism evidence="1 2">
    <name type="scientific">Brassica napus</name>
    <name type="common">Rape</name>
    <dbReference type="NCBI Taxonomy" id="3708"/>
    <lineage>
        <taxon>Eukaryota</taxon>
        <taxon>Viridiplantae</taxon>
        <taxon>Streptophyta</taxon>
        <taxon>Embryophyta</taxon>
        <taxon>Tracheophyta</taxon>
        <taxon>Spermatophyta</taxon>
        <taxon>Magnoliopsida</taxon>
        <taxon>eudicotyledons</taxon>
        <taxon>Gunneridae</taxon>
        <taxon>Pentapetalae</taxon>
        <taxon>rosids</taxon>
        <taxon>malvids</taxon>
        <taxon>Brassicales</taxon>
        <taxon>Brassicaceae</taxon>
        <taxon>Brassiceae</taxon>
        <taxon>Brassica</taxon>
    </lineage>
</organism>
<feature type="non-terminal residue" evidence="1">
    <location>
        <position position="1"/>
    </location>
</feature>
<name>A0ABQ8ALU4_BRANA</name>